<protein>
    <recommendedName>
        <fullName evidence="4">DUF5667 domain-containing protein</fullName>
    </recommendedName>
</protein>
<gene>
    <name evidence="2" type="ORF">BJI67_08660</name>
</gene>
<proteinExistence type="predicted"/>
<reference evidence="2 3" key="1">
    <citation type="submission" date="2016-09" db="EMBL/GenBank/DDBJ databases">
        <title>Acidihalobacter prosperus V6 (DSM14174).</title>
        <authorList>
            <person name="Khaleque H.N."/>
            <person name="Ramsay J.P."/>
            <person name="Murphy R.J.T."/>
            <person name="Kaksonen A.H."/>
            <person name="Boxall N.J."/>
            <person name="Watkin E.L.J."/>
        </authorList>
    </citation>
    <scope>NUCLEOTIDE SEQUENCE [LARGE SCALE GENOMIC DNA]</scope>
    <source>
        <strain evidence="2 3">V6</strain>
    </source>
</reference>
<name>A0A1D8K821_9GAMM</name>
<organism evidence="2 3">
    <name type="scientific">Acidihalobacter aeolianus</name>
    <dbReference type="NCBI Taxonomy" id="2792603"/>
    <lineage>
        <taxon>Bacteria</taxon>
        <taxon>Pseudomonadati</taxon>
        <taxon>Pseudomonadota</taxon>
        <taxon>Gammaproteobacteria</taxon>
        <taxon>Chromatiales</taxon>
        <taxon>Ectothiorhodospiraceae</taxon>
        <taxon>Acidihalobacter</taxon>
    </lineage>
</organism>
<feature type="signal peptide" evidence="1">
    <location>
        <begin position="1"/>
        <end position="27"/>
    </location>
</feature>
<dbReference type="EMBL" id="CP017448">
    <property type="protein sequence ID" value="AOV17119.1"/>
    <property type="molecule type" value="Genomic_DNA"/>
</dbReference>
<feature type="chain" id="PRO_5009109843" description="DUF5667 domain-containing protein" evidence="1">
    <location>
        <begin position="28"/>
        <end position="238"/>
    </location>
</feature>
<keyword evidence="1" id="KW-0732">Signal</keyword>
<dbReference type="KEGG" id="aaeo:BJI67_08660"/>
<evidence type="ECO:0000256" key="1">
    <source>
        <dbReference type="SAM" id="SignalP"/>
    </source>
</evidence>
<dbReference type="RefSeq" id="WP_070072690.1">
    <property type="nucleotide sequence ID" value="NZ_CP017448.1"/>
</dbReference>
<evidence type="ECO:0008006" key="4">
    <source>
        <dbReference type="Google" id="ProtNLM"/>
    </source>
</evidence>
<evidence type="ECO:0000313" key="3">
    <source>
        <dbReference type="Proteomes" id="UP000095342"/>
    </source>
</evidence>
<sequence>MVPIHRSLRIRLLIALPLISTVGLANAADKLEPMSPTPGPALDLKVGSLDRMQVYAAQAMADAIEARAALHDSNLIELDADLTKVQVMLELIRARLPGAEFLAMARAMRAKMHFEDNQQVQPFFSHLFYALDDLGNGKAVAQARKYLTQAQRALAIPNRADAIAALRKAVGVFENPYVSPPLKAADSNLNQALAALNTTNNTVSDSLLKALVGHLDGLHRAFATYPLDMQPHGPSSQD</sequence>
<accession>A0A1D8K821</accession>
<dbReference type="Proteomes" id="UP000095342">
    <property type="component" value="Chromosome"/>
</dbReference>
<dbReference type="AlphaFoldDB" id="A0A1D8K821"/>
<evidence type="ECO:0000313" key="2">
    <source>
        <dbReference type="EMBL" id="AOV17119.1"/>
    </source>
</evidence>
<keyword evidence="3" id="KW-1185">Reference proteome</keyword>